<keyword evidence="5" id="KW-1185">Reference proteome</keyword>
<evidence type="ECO:0000313" key="4">
    <source>
        <dbReference type="EMBL" id="NPT56896.1"/>
    </source>
</evidence>
<dbReference type="InterPro" id="IPR036291">
    <property type="entry name" value="NAD(P)-bd_dom_sf"/>
</dbReference>
<dbReference type="GO" id="GO:0016651">
    <property type="term" value="F:oxidoreductase activity, acting on NAD(P)H"/>
    <property type="evidence" value="ECO:0007669"/>
    <property type="project" value="TreeGrafter"/>
</dbReference>
<dbReference type="AlphaFoldDB" id="A0A972NQ09"/>
<name>A0A972NQ09_9BURK</name>
<evidence type="ECO:0000256" key="1">
    <source>
        <dbReference type="ARBA" id="ARBA00022857"/>
    </source>
</evidence>
<dbReference type="Gene3D" id="3.40.50.720">
    <property type="entry name" value="NAD(P)-binding Rossmann-like Domain"/>
    <property type="match status" value="1"/>
</dbReference>
<dbReference type="InterPro" id="IPR013154">
    <property type="entry name" value="ADH-like_N"/>
</dbReference>
<dbReference type="Pfam" id="PF08240">
    <property type="entry name" value="ADH_N"/>
    <property type="match status" value="1"/>
</dbReference>
<dbReference type="PANTHER" id="PTHR48106:SF18">
    <property type="entry name" value="QUINONE OXIDOREDUCTASE PIG3"/>
    <property type="match status" value="1"/>
</dbReference>
<keyword evidence="1" id="KW-0521">NADP</keyword>
<evidence type="ECO:0000256" key="2">
    <source>
        <dbReference type="ARBA" id="ARBA00023002"/>
    </source>
</evidence>
<organism evidence="4 5">
    <name type="scientific">Paraburkholderia elongata</name>
    <dbReference type="NCBI Taxonomy" id="2675747"/>
    <lineage>
        <taxon>Bacteria</taxon>
        <taxon>Pseudomonadati</taxon>
        <taxon>Pseudomonadota</taxon>
        <taxon>Betaproteobacteria</taxon>
        <taxon>Burkholderiales</taxon>
        <taxon>Burkholderiaceae</taxon>
        <taxon>Paraburkholderia</taxon>
    </lineage>
</organism>
<accession>A0A972NQ09</accession>
<dbReference type="SMART" id="SM00829">
    <property type="entry name" value="PKS_ER"/>
    <property type="match status" value="1"/>
</dbReference>
<dbReference type="InterPro" id="IPR013149">
    <property type="entry name" value="ADH-like_C"/>
</dbReference>
<dbReference type="PANTHER" id="PTHR48106">
    <property type="entry name" value="QUINONE OXIDOREDUCTASE PIG3-RELATED"/>
    <property type="match status" value="1"/>
</dbReference>
<dbReference type="GO" id="GO:0070402">
    <property type="term" value="F:NADPH binding"/>
    <property type="evidence" value="ECO:0007669"/>
    <property type="project" value="TreeGrafter"/>
</dbReference>
<reference evidence="4 5" key="1">
    <citation type="submission" date="2019-11" db="EMBL/GenBank/DDBJ databases">
        <title>Metabolism of dissolved organic matter in forest soils.</title>
        <authorList>
            <person name="Cyle K.T."/>
            <person name="Wilhelm R.C."/>
            <person name="Martinez C.E."/>
        </authorList>
    </citation>
    <scope>NUCLEOTIDE SEQUENCE [LARGE SCALE GENOMIC DNA]</scope>
    <source>
        <strain evidence="4 5">5N</strain>
    </source>
</reference>
<gene>
    <name evidence="4" type="ORF">GNZ13_20475</name>
</gene>
<dbReference type="InterPro" id="IPR011032">
    <property type="entry name" value="GroES-like_sf"/>
</dbReference>
<dbReference type="Gene3D" id="3.90.180.10">
    <property type="entry name" value="Medium-chain alcohol dehydrogenases, catalytic domain"/>
    <property type="match status" value="1"/>
</dbReference>
<dbReference type="SUPFAM" id="SSF50129">
    <property type="entry name" value="GroES-like"/>
    <property type="match status" value="1"/>
</dbReference>
<comment type="caution">
    <text evidence="4">The sequence shown here is derived from an EMBL/GenBank/DDBJ whole genome shotgun (WGS) entry which is preliminary data.</text>
</comment>
<dbReference type="EMBL" id="WOEZ01000108">
    <property type="protein sequence ID" value="NPT56896.1"/>
    <property type="molecule type" value="Genomic_DNA"/>
</dbReference>
<sequence>MKAIVRKQFGGPEVLGIADRPLPAVKPGCVLIRVRAFGLNRAELYMRRGLWGDVAEVSGIECVGSAVQDATGILREGQTVVALMGGMGRTIDGSYAEYVVVPATNVVAVESDLDWEHLAALPEAYAVAWTCLHRNLEVKAGQRLVVRGGTSSLGQAAIDIGRQLGVEVIATTRRPAGEVLLRSLGAAHVVTTADESCTLGTAPGWPGGKVDAVLDLIGNSTVLDSMRATRRGGRVCLAGFLGGLAPLAGFDPLSQMPSGVHLSFFGSFNFGTPDFPLSDVPMQQIVDSEASGLYRGKPAHVFGFSEVPIAHELMERNEAVGKCVVLV</sequence>
<dbReference type="SUPFAM" id="SSF51735">
    <property type="entry name" value="NAD(P)-binding Rossmann-fold domains"/>
    <property type="match status" value="1"/>
</dbReference>
<dbReference type="RefSeq" id="WP_172167617.1">
    <property type="nucleotide sequence ID" value="NZ_WOEZ01000108.1"/>
</dbReference>
<keyword evidence="2" id="KW-0560">Oxidoreductase</keyword>
<protein>
    <submittedName>
        <fullName evidence="4">Zinc-binding dehydrogenase</fullName>
    </submittedName>
</protein>
<dbReference type="InterPro" id="IPR020843">
    <property type="entry name" value="ER"/>
</dbReference>
<evidence type="ECO:0000259" key="3">
    <source>
        <dbReference type="SMART" id="SM00829"/>
    </source>
</evidence>
<proteinExistence type="predicted"/>
<evidence type="ECO:0000313" key="5">
    <source>
        <dbReference type="Proteomes" id="UP000655523"/>
    </source>
</evidence>
<dbReference type="Proteomes" id="UP000655523">
    <property type="component" value="Unassembled WGS sequence"/>
</dbReference>
<feature type="domain" description="Enoyl reductase (ER)" evidence="3">
    <location>
        <begin position="10"/>
        <end position="325"/>
    </location>
</feature>
<dbReference type="Pfam" id="PF00107">
    <property type="entry name" value="ADH_zinc_N"/>
    <property type="match status" value="1"/>
</dbReference>